<gene>
    <name evidence="2" type="ORF">A2382_03860</name>
</gene>
<accession>A0A1F8CV87</accession>
<feature type="transmembrane region" description="Helical" evidence="1">
    <location>
        <begin position="12"/>
        <end position="32"/>
    </location>
</feature>
<evidence type="ECO:0000256" key="1">
    <source>
        <dbReference type="SAM" id="Phobius"/>
    </source>
</evidence>
<dbReference type="EMBL" id="MGHY01000001">
    <property type="protein sequence ID" value="OGM80247.1"/>
    <property type="molecule type" value="Genomic_DNA"/>
</dbReference>
<protein>
    <submittedName>
        <fullName evidence="2">Uncharacterized protein</fullName>
    </submittedName>
</protein>
<proteinExistence type="predicted"/>
<evidence type="ECO:0000313" key="2">
    <source>
        <dbReference type="EMBL" id="OGM80247.1"/>
    </source>
</evidence>
<organism evidence="2 3">
    <name type="scientific">Candidatus Woesebacteria bacterium RIFOXYB1_FULL_38_16</name>
    <dbReference type="NCBI Taxonomy" id="1802538"/>
    <lineage>
        <taxon>Bacteria</taxon>
        <taxon>Candidatus Woeseibacteriota</taxon>
    </lineage>
</organism>
<keyword evidence="1" id="KW-0812">Transmembrane</keyword>
<name>A0A1F8CV87_9BACT</name>
<dbReference type="STRING" id="1802538.A2382_03860"/>
<reference evidence="2 3" key="1">
    <citation type="journal article" date="2016" name="Nat. Commun.">
        <title>Thousands of microbial genomes shed light on interconnected biogeochemical processes in an aquifer system.</title>
        <authorList>
            <person name="Anantharaman K."/>
            <person name="Brown C.T."/>
            <person name="Hug L.A."/>
            <person name="Sharon I."/>
            <person name="Castelle C.J."/>
            <person name="Probst A.J."/>
            <person name="Thomas B.C."/>
            <person name="Singh A."/>
            <person name="Wilkins M.J."/>
            <person name="Karaoz U."/>
            <person name="Brodie E.L."/>
            <person name="Williams K.H."/>
            <person name="Hubbard S.S."/>
            <person name="Banfield J.F."/>
        </authorList>
    </citation>
    <scope>NUCLEOTIDE SEQUENCE [LARGE SCALE GENOMIC DNA]</scope>
</reference>
<evidence type="ECO:0000313" key="3">
    <source>
        <dbReference type="Proteomes" id="UP000178999"/>
    </source>
</evidence>
<dbReference type="Proteomes" id="UP000178999">
    <property type="component" value="Unassembled WGS sequence"/>
</dbReference>
<sequence length="74" mass="8351">MQGKTFLKKYGVLFIGGYIGGFIVLVTLYGTIKFPILPGDILIGKSFYLPFASSAGLSLFMVVFFEMYNFMKRF</sequence>
<comment type="caution">
    <text evidence="2">The sequence shown here is derived from an EMBL/GenBank/DDBJ whole genome shotgun (WGS) entry which is preliminary data.</text>
</comment>
<keyword evidence="1" id="KW-0472">Membrane</keyword>
<dbReference type="AlphaFoldDB" id="A0A1F8CV87"/>
<keyword evidence="1" id="KW-1133">Transmembrane helix</keyword>
<feature type="transmembrane region" description="Helical" evidence="1">
    <location>
        <begin position="47"/>
        <end position="68"/>
    </location>
</feature>